<name>A0AAD2DKW5_9LAMI</name>
<dbReference type="Gene3D" id="3.40.605.10">
    <property type="entry name" value="Aldehyde Dehydrogenase, Chain A, domain 1"/>
    <property type="match status" value="1"/>
</dbReference>
<organism evidence="4 5">
    <name type="scientific">Fraxinus pennsylvanica</name>
    <dbReference type="NCBI Taxonomy" id="56036"/>
    <lineage>
        <taxon>Eukaryota</taxon>
        <taxon>Viridiplantae</taxon>
        <taxon>Streptophyta</taxon>
        <taxon>Embryophyta</taxon>
        <taxon>Tracheophyta</taxon>
        <taxon>Spermatophyta</taxon>
        <taxon>Magnoliopsida</taxon>
        <taxon>eudicotyledons</taxon>
        <taxon>Gunneridae</taxon>
        <taxon>Pentapetalae</taxon>
        <taxon>asterids</taxon>
        <taxon>lamiids</taxon>
        <taxon>Lamiales</taxon>
        <taxon>Oleaceae</taxon>
        <taxon>Oleeae</taxon>
        <taxon>Fraxinus</taxon>
    </lineage>
</organism>
<dbReference type="InterPro" id="IPR044638">
    <property type="entry name" value="ALDH7A1-like"/>
</dbReference>
<dbReference type="InterPro" id="IPR016163">
    <property type="entry name" value="Ald_DH_C"/>
</dbReference>
<keyword evidence="2" id="KW-0560">Oxidoreductase</keyword>
<dbReference type="SUPFAM" id="SSF53720">
    <property type="entry name" value="ALDH-like"/>
    <property type="match status" value="1"/>
</dbReference>
<protein>
    <submittedName>
        <fullName evidence="4">Uncharacterized protein</fullName>
    </submittedName>
</protein>
<accession>A0AAD2DKW5</accession>
<evidence type="ECO:0000256" key="3">
    <source>
        <dbReference type="ARBA" id="ARBA00023027"/>
    </source>
</evidence>
<reference evidence="4" key="1">
    <citation type="submission" date="2023-05" db="EMBL/GenBank/DDBJ databases">
        <authorList>
            <person name="Huff M."/>
        </authorList>
    </citation>
    <scope>NUCLEOTIDE SEQUENCE</scope>
</reference>
<dbReference type="PANTHER" id="PTHR43521:SF1">
    <property type="entry name" value="ALPHA-AMINOADIPIC SEMIALDEHYDE DEHYDROGENASE"/>
    <property type="match status" value="1"/>
</dbReference>
<keyword evidence="3" id="KW-0520">NAD</keyword>
<dbReference type="InterPro" id="IPR016162">
    <property type="entry name" value="Ald_DH_N"/>
</dbReference>
<dbReference type="AlphaFoldDB" id="A0AAD2DKW5"/>
<keyword evidence="5" id="KW-1185">Reference proteome</keyword>
<evidence type="ECO:0000256" key="1">
    <source>
        <dbReference type="ARBA" id="ARBA00009986"/>
    </source>
</evidence>
<dbReference type="InterPro" id="IPR016161">
    <property type="entry name" value="Ald_DH/histidinol_DH"/>
</dbReference>
<gene>
    <name evidence="4" type="ORF">FPE_LOCUS5149</name>
</gene>
<evidence type="ECO:0000256" key="2">
    <source>
        <dbReference type="ARBA" id="ARBA00023002"/>
    </source>
</evidence>
<dbReference type="Proteomes" id="UP000834106">
    <property type="component" value="Chromosome 3"/>
</dbReference>
<proteinExistence type="inferred from homology"/>
<comment type="similarity">
    <text evidence="1">Belongs to the aldehyde dehydrogenase family.</text>
</comment>
<sequence>MCGDIMRTGSRVDRDVIIRPQEGDCGIVNVNIPINGAEISGAFGGEKATGGGQEAGIQSLMGINCLWHKELTVGSEFTFCSENNRLCQNQQAVQKSCTISYPAVQLCQNLGIASCLGFVTRPGNISNSVICRT</sequence>
<dbReference type="PANTHER" id="PTHR43521">
    <property type="entry name" value="ALPHA-AMINOADIPIC SEMIALDEHYDE DEHYDROGENASE"/>
    <property type="match status" value="1"/>
</dbReference>
<dbReference type="GO" id="GO:0004029">
    <property type="term" value="F:aldehyde dehydrogenase (NAD+) activity"/>
    <property type="evidence" value="ECO:0007669"/>
    <property type="project" value="InterPro"/>
</dbReference>
<dbReference type="EMBL" id="OU503038">
    <property type="protein sequence ID" value="CAI9757719.1"/>
    <property type="molecule type" value="Genomic_DNA"/>
</dbReference>
<evidence type="ECO:0000313" key="4">
    <source>
        <dbReference type="EMBL" id="CAI9757719.1"/>
    </source>
</evidence>
<dbReference type="Gene3D" id="3.40.309.10">
    <property type="entry name" value="Aldehyde Dehydrogenase, Chain A, domain 2"/>
    <property type="match status" value="1"/>
</dbReference>
<evidence type="ECO:0000313" key="5">
    <source>
        <dbReference type="Proteomes" id="UP000834106"/>
    </source>
</evidence>